<reference evidence="1" key="2">
    <citation type="journal article" date="2024" name="Plant">
        <title>Genomic evolution and insights into agronomic trait innovations of Sesamum species.</title>
        <authorList>
            <person name="Miao H."/>
            <person name="Wang L."/>
            <person name="Qu L."/>
            <person name="Liu H."/>
            <person name="Sun Y."/>
            <person name="Le M."/>
            <person name="Wang Q."/>
            <person name="Wei S."/>
            <person name="Zheng Y."/>
            <person name="Lin W."/>
            <person name="Duan Y."/>
            <person name="Cao H."/>
            <person name="Xiong S."/>
            <person name="Wang X."/>
            <person name="Wei L."/>
            <person name="Li C."/>
            <person name="Ma Q."/>
            <person name="Ju M."/>
            <person name="Zhao R."/>
            <person name="Li G."/>
            <person name="Mu C."/>
            <person name="Tian Q."/>
            <person name="Mei H."/>
            <person name="Zhang T."/>
            <person name="Gao T."/>
            <person name="Zhang H."/>
        </authorList>
    </citation>
    <scope>NUCLEOTIDE SEQUENCE</scope>
    <source>
        <strain evidence="1">G02</strain>
    </source>
</reference>
<proteinExistence type="predicted"/>
<sequence>MHPRSLLDPMRRSVGYSARLKMGSIQGIEVSRTASSMSNLLFAYDTFIFCQARLKALSYIRGILAASERASRLKVNTHKLAIVFSWNVDEILWMELASILRVSMVPKHEKYLGLPTIAECLKELFEGIKDRIWGKLHSWSGKKLSQEGRAVLLKLVLKTLPTYFMSCFRLPNSFLRELESIITNYFWKRG</sequence>
<dbReference type="PANTHER" id="PTHR33116:SF86">
    <property type="entry name" value="REVERSE TRANSCRIPTASE DOMAIN-CONTAINING PROTEIN"/>
    <property type="match status" value="1"/>
</dbReference>
<gene>
    <name evidence="1" type="ORF">Sradi_4424500</name>
</gene>
<organism evidence="1">
    <name type="scientific">Sesamum radiatum</name>
    <name type="common">Black benniseed</name>
    <dbReference type="NCBI Taxonomy" id="300843"/>
    <lineage>
        <taxon>Eukaryota</taxon>
        <taxon>Viridiplantae</taxon>
        <taxon>Streptophyta</taxon>
        <taxon>Embryophyta</taxon>
        <taxon>Tracheophyta</taxon>
        <taxon>Spermatophyta</taxon>
        <taxon>Magnoliopsida</taxon>
        <taxon>eudicotyledons</taxon>
        <taxon>Gunneridae</taxon>
        <taxon>Pentapetalae</taxon>
        <taxon>asterids</taxon>
        <taxon>lamiids</taxon>
        <taxon>Lamiales</taxon>
        <taxon>Pedaliaceae</taxon>
        <taxon>Sesamum</taxon>
    </lineage>
</organism>
<protein>
    <recommendedName>
        <fullName evidence="2">Reverse transcriptase</fullName>
    </recommendedName>
</protein>
<dbReference type="PANTHER" id="PTHR33116">
    <property type="entry name" value="REVERSE TRANSCRIPTASE ZINC-BINDING DOMAIN-CONTAINING PROTEIN-RELATED-RELATED"/>
    <property type="match status" value="1"/>
</dbReference>
<evidence type="ECO:0008006" key="2">
    <source>
        <dbReference type="Google" id="ProtNLM"/>
    </source>
</evidence>
<reference evidence="1" key="1">
    <citation type="submission" date="2020-06" db="EMBL/GenBank/DDBJ databases">
        <authorList>
            <person name="Li T."/>
            <person name="Hu X."/>
            <person name="Zhang T."/>
            <person name="Song X."/>
            <person name="Zhang H."/>
            <person name="Dai N."/>
            <person name="Sheng W."/>
            <person name="Hou X."/>
            <person name="Wei L."/>
        </authorList>
    </citation>
    <scope>NUCLEOTIDE SEQUENCE</scope>
    <source>
        <strain evidence="1">G02</strain>
        <tissue evidence="1">Leaf</tissue>
    </source>
</reference>
<accession>A0AAW2NPY7</accession>
<dbReference type="AlphaFoldDB" id="A0AAW2NPY7"/>
<comment type="caution">
    <text evidence="1">The sequence shown here is derived from an EMBL/GenBank/DDBJ whole genome shotgun (WGS) entry which is preliminary data.</text>
</comment>
<dbReference type="EMBL" id="JACGWJ010000019">
    <property type="protein sequence ID" value="KAL0345932.1"/>
    <property type="molecule type" value="Genomic_DNA"/>
</dbReference>
<evidence type="ECO:0000313" key="1">
    <source>
        <dbReference type="EMBL" id="KAL0345932.1"/>
    </source>
</evidence>
<name>A0AAW2NPY7_SESRA</name>